<dbReference type="InterPro" id="IPR011576">
    <property type="entry name" value="Pyridox_Oxase_N"/>
</dbReference>
<keyword evidence="4" id="KW-1185">Reference proteome</keyword>
<dbReference type="AlphaFoldDB" id="A0A1H4QV47"/>
<evidence type="ECO:0000313" key="3">
    <source>
        <dbReference type="EMBL" id="SEC23361.1"/>
    </source>
</evidence>
<dbReference type="EMBL" id="FNSV01000005">
    <property type="protein sequence ID" value="SEC23361.1"/>
    <property type="molecule type" value="Genomic_DNA"/>
</dbReference>
<dbReference type="Pfam" id="PF01243">
    <property type="entry name" value="PNPOx_N"/>
    <property type="match status" value="1"/>
</dbReference>
<evidence type="ECO:0000313" key="4">
    <source>
        <dbReference type="Proteomes" id="UP000183561"/>
    </source>
</evidence>
<dbReference type="PANTHER" id="PTHR35176">
    <property type="entry name" value="HEME OXYGENASE HI_0854-RELATED"/>
    <property type="match status" value="1"/>
</dbReference>
<accession>A0A1H4QV47</accession>
<dbReference type="GO" id="GO:0016627">
    <property type="term" value="F:oxidoreductase activity, acting on the CH-CH group of donors"/>
    <property type="evidence" value="ECO:0007669"/>
    <property type="project" value="TreeGrafter"/>
</dbReference>
<dbReference type="GO" id="GO:0070967">
    <property type="term" value="F:coenzyme F420 binding"/>
    <property type="evidence" value="ECO:0007669"/>
    <property type="project" value="TreeGrafter"/>
</dbReference>
<dbReference type="PANTHER" id="PTHR35176:SF6">
    <property type="entry name" value="HEME OXYGENASE HI_0854-RELATED"/>
    <property type="match status" value="1"/>
</dbReference>
<name>A0A1H4QV47_9NOCA</name>
<sequence length="160" mass="17969">MGRTLVHMTNWAQFETEAPDLAKAVATRFEAHKHHVLATLRKDGSPRVSGTEVEFHDGALLLGSMVGARKVQDLQRDPRYSLHSNPGHHTMEGGDAKISGHAREIRGERKQQIVDRYPDEIPEADVFELDLDEVVHTTVDGEHLYVDLWRPGAGVTRFTK</sequence>
<dbReference type="InterPro" id="IPR052019">
    <property type="entry name" value="F420H2_bilvrd_red/Heme_oxyg"/>
</dbReference>
<dbReference type="GO" id="GO:0005829">
    <property type="term" value="C:cytosol"/>
    <property type="evidence" value="ECO:0007669"/>
    <property type="project" value="TreeGrafter"/>
</dbReference>
<feature type="domain" description="Pyridoxamine 5'-phosphate oxidase N-terminal" evidence="2">
    <location>
        <begin position="22"/>
        <end position="134"/>
    </location>
</feature>
<dbReference type="SUPFAM" id="SSF50475">
    <property type="entry name" value="FMN-binding split barrel"/>
    <property type="match status" value="1"/>
</dbReference>
<reference evidence="4" key="1">
    <citation type="submission" date="2016-10" db="EMBL/GenBank/DDBJ databases">
        <authorList>
            <person name="Varghese N."/>
            <person name="Submissions S."/>
        </authorList>
    </citation>
    <scope>NUCLEOTIDE SEQUENCE [LARGE SCALE GENOMIC DNA]</scope>
    <source>
        <strain evidence="4">DSM 44498</strain>
    </source>
</reference>
<gene>
    <name evidence="3" type="ORF">SAMN04490239_3357</name>
</gene>
<organism evidence="3 4">
    <name type="scientific">Rhodococcus koreensis</name>
    <dbReference type="NCBI Taxonomy" id="99653"/>
    <lineage>
        <taxon>Bacteria</taxon>
        <taxon>Bacillati</taxon>
        <taxon>Actinomycetota</taxon>
        <taxon>Actinomycetes</taxon>
        <taxon>Mycobacteriales</taxon>
        <taxon>Nocardiaceae</taxon>
        <taxon>Rhodococcus</taxon>
    </lineage>
</organism>
<proteinExistence type="predicted"/>
<dbReference type="Gene3D" id="2.30.110.10">
    <property type="entry name" value="Electron Transport, Fmn-binding Protein, Chain A"/>
    <property type="match status" value="1"/>
</dbReference>
<dbReference type="InterPro" id="IPR012349">
    <property type="entry name" value="Split_barrel_FMN-bd"/>
</dbReference>
<protein>
    <submittedName>
        <fullName evidence="3">Pyridoxamine 5'-phosphate oxidase</fullName>
    </submittedName>
</protein>
<evidence type="ECO:0000259" key="2">
    <source>
        <dbReference type="Pfam" id="PF01243"/>
    </source>
</evidence>
<keyword evidence="1" id="KW-0560">Oxidoreductase</keyword>
<dbReference type="Proteomes" id="UP000183561">
    <property type="component" value="Unassembled WGS sequence"/>
</dbReference>
<evidence type="ECO:0000256" key="1">
    <source>
        <dbReference type="ARBA" id="ARBA00023002"/>
    </source>
</evidence>